<evidence type="ECO:0000256" key="1">
    <source>
        <dbReference type="SAM" id="MobiDB-lite"/>
    </source>
</evidence>
<dbReference type="Proteomes" id="UP000673447">
    <property type="component" value="Unassembled WGS sequence"/>
</dbReference>
<reference evidence="2" key="1">
    <citation type="journal article" date="2016" name="Int. J. Syst. Evol. Microbiol.">
        <title>Pseudoxanthomonas helianthi sp. nov., isolated from roots of Jerusalem artichoke (Helianthus tuberosus).</title>
        <authorList>
            <person name="Kittiwongwattana C."/>
            <person name="Thawai C."/>
        </authorList>
    </citation>
    <scope>NUCLEOTIDE SEQUENCE</scope>
    <source>
        <strain evidence="2">110414</strain>
    </source>
</reference>
<organism evidence="2 3">
    <name type="scientific">Pseudoxanthomonas helianthi</name>
    <dbReference type="NCBI Taxonomy" id="1453541"/>
    <lineage>
        <taxon>Bacteria</taxon>
        <taxon>Pseudomonadati</taxon>
        <taxon>Pseudomonadota</taxon>
        <taxon>Gammaproteobacteria</taxon>
        <taxon>Lysobacterales</taxon>
        <taxon>Lysobacteraceae</taxon>
        <taxon>Pseudoxanthomonas</taxon>
    </lineage>
</organism>
<dbReference type="EMBL" id="JAGKTC010000001">
    <property type="protein sequence ID" value="MBP3983758.1"/>
    <property type="molecule type" value="Genomic_DNA"/>
</dbReference>
<evidence type="ECO:0000313" key="3">
    <source>
        <dbReference type="Proteomes" id="UP000673447"/>
    </source>
</evidence>
<feature type="region of interest" description="Disordered" evidence="1">
    <location>
        <begin position="57"/>
        <end position="85"/>
    </location>
</feature>
<evidence type="ECO:0000313" key="2">
    <source>
        <dbReference type="EMBL" id="MBP3983758.1"/>
    </source>
</evidence>
<accession>A0A940X3Q5</accession>
<reference evidence="2" key="2">
    <citation type="submission" date="2021-03" db="EMBL/GenBank/DDBJ databases">
        <authorList>
            <person name="Cao W."/>
        </authorList>
    </citation>
    <scope>NUCLEOTIDE SEQUENCE</scope>
    <source>
        <strain evidence="2">110414</strain>
    </source>
</reference>
<protein>
    <submittedName>
        <fullName evidence="2">Uncharacterized protein</fullName>
    </submittedName>
</protein>
<comment type="caution">
    <text evidence="2">The sequence shown here is derived from an EMBL/GenBank/DDBJ whole genome shotgun (WGS) entry which is preliminary data.</text>
</comment>
<keyword evidence="3" id="KW-1185">Reference proteome</keyword>
<dbReference type="AlphaFoldDB" id="A0A940X3Q5"/>
<name>A0A940X3Q5_9GAMM</name>
<dbReference type="RefSeq" id="WP_210535585.1">
    <property type="nucleotide sequence ID" value="NZ_JAGKTC010000001.1"/>
</dbReference>
<proteinExistence type="predicted"/>
<gene>
    <name evidence="2" type="ORF">J5837_04895</name>
</gene>
<sequence>MSVHAKSLNQLVAELNHIAQMRKAQEQHSAILTKEQQLQVKMDKMFPTLAALQKRMNETQAQKSELDPAFAPAKKSEPPRVSFAKSSLGGGFAGKNVIKAMENDEPFYMDSSLGTRFRAEQRAELRKSAHGLHFYPGFASRIAMTDEDDGDY</sequence>